<evidence type="ECO:0000256" key="7">
    <source>
        <dbReference type="ARBA" id="ARBA00022989"/>
    </source>
</evidence>
<evidence type="ECO:0000256" key="3">
    <source>
        <dbReference type="ARBA" id="ARBA00022448"/>
    </source>
</evidence>
<organism evidence="10 11">
    <name type="scientific">Stephania japonica</name>
    <dbReference type="NCBI Taxonomy" id="461633"/>
    <lineage>
        <taxon>Eukaryota</taxon>
        <taxon>Viridiplantae</taxon>
        <taxon>Streptophyta</taxon>
        <taxon>Embryophyta</taxon>
        <taxon>Tracheophyta</taxon>
        <taxon>Spermatophyta</taxon>
        <taxon>Magnoliopsida</taxon>
        <taxon>Ranunculales</taxon>
        <taxon>Menispermaceae</taxon>
        <taxon>Menispermoideae</taxon>
        <taxon>Cissampelideae</taxon>
        <taxon>Stephania</taxon>
    </lineage>
</organism>
<evidence type="ECO:0000256" key="4">
    <source>
        <dbReference type="ARBA" id="ARBA00022597"/>
    </source>
</evidence>
<dbReference type="PANTHER" id="PTHR23500">
    <property type="entry name" value="SOLUTE CARRIER FAMILY 2, FACILITATED GLUCOSE TRANSPORTER"/>
    <property type="match status" value="1"/>
</dbReference>
<gene>
    <name evidence="10" type="ORF">Sjap_015645</name>
</gene>
<dbReference type="PANTHER" id="PTHR23500:SF14">
    <property type="entry name" value="SUGAR TRANSPORT PROTEIN 14"/>
    <property type="match status" value="1"/>
</dbReference>
<evidence type="ECO:0000256" key="2">
    <source>
        <dbReference type="ARBA" id="ARBA00010992"/>
    </source>
</evidence>
<dbReference type="PRINTS" id="PR00171">
    <property type="entry name" value="SUGRTRNSPORT"/>
</dbReference>
<evidence type="ECO:0000256" key="6">
    <source>
        <dbReference type="ARBA" id="ARBA00022847"/>
    </source>
</evidence>
<evidence type="ECO:0000256" key="1">
    <source>
        <dbReference type="ARBA" id="ARBA00004141"/>
    </source>
</evidence>
<evidence type="ECO:0000256" key="5">
    <source>
        <dbReference type="ARBA" id="ARBA00022692"/>
    </source>
</evidence>
<dbReference type="InterPro" id="IPR003663">
    <property type="entry name" value="Sugar/inositol_transpt"/>
</dbReference>
<dbReference type="GO" id="GO:0015144">
    <property type="term" value="F:carbohydrate transmembrane transporter activity"/>
    <property type="evidence" value="ECO:0007669"/>
    <property type="project" value="InterPro"/>
</dbReference>
<keyword evidence="5 9" id="KW-0812">Transmembrane</keyword>
<accession>A0AAP0IJP1</accession>
<keyword evidence="6" id="KW-0769">Symport</keyword>
<comment type="subcellular location">
    <subcellularLocation>
        <location evidence="1">Membrane</location>
        <topology evidence="1">Multi-pass membrane protein</topology>
    </subcellularLocation>
</comment>
<dbReference type="Proteomes" id="UP001417504">
    <property type="component" value="Unassembled WGS sequence"/>
</dbReference>
<evidence type="ECO:0000313" key="11">
    <source>
        <dbReference type="Proteomes" id="UP001417504"/>
    </source>
</evidence>
<dbReference type="Pfam" id="PF00083">
    <property type="entry name" value="Sugar_tr"/>
    <property type="match status" value="1"/>
</dbReference>
<keyword evidence="8 9" id="KW-0472">Membrane</keyword>
<evidence type="ECO:0000313" key="10">
    <source>
        <dbReference type="EMBL" id="KAK9116698.1"/>
    </source>
</evidence>
<keyword evidence="11" id="KW-1185">Reference proteome</keyword>
<proteinExistence type="inferred from homology"/>
<dbReference type="InterPro" id="IPR045262">
    <property type="entry name" value="STP/PLT_plant"/>
</dbReference>
<dbReference type="AlphaFoldDB" id="A0AAP0IJP1"/>
<dbReference type="InterPro" id="IPR005828">
    <property type="entry name" value="MFS_sugar_transport-like"/>
</dbReference>
<feature type="transmembrane region" description="Helical" evidence="9">
    <location>
        <begin position="60"/>
        <end position="81"/>
    </location>
</feature>
<protein>
    <submittedName>
        <fullName evidence="10">Uncharacterized protein</fullName>
    </submittedName>
</protein>
<keyword evidence="4" id="KW-0762">Sugar transport</keyword>
<keyword evidence="3" id="KW-0813">Transport</keyword>
<evidence type="ECO:0000256" key="8">
    <source>
        <dbReference type="ARBA" id="ARBA00023136"/>
    </source>
</evidence>
<reference evidence="10 11" key="1">
    <citation type="submission" date="2024-01" db="EMBL/GenBank/DDBJ databases">
        <title>Genome assemblies of Stephania.</title>
        <authorList>
            <person name="Yang L."/>
        </authorList>
    </citation>
    <scope>NUCLEOTIDE SEQUENCE [LARGE SCALE GENOMIC DNA]</scope>
    <source>
        <strain evidence="10">QJT</strain>
        <tissue evidence="10">Leaf</tissue>
    </source>
</reference>
<sequence>MSCVRVIADFYTLRKEVEIVMQRVEEIRASAGVQQLEEELSVLEKNAADRTILGSSRRRFVFYIENVVVVIVLALKFGHGVVLKKGYAVTLVIAICTFVAAYGWSWGPLGWLVPSELFPLEMRSAAKSVVVCVNLSFTRSLAAQLLPHFTLSSEIWHFHPVWWIDPHHGHLHFLPPARNKASSNRRGISFVSEASNLGKSSRYNR</sequence>
<dbReference type="GO" id="GO:0016020">
    <property type="term" value="C:membrane"/>
    <property type="evidence" value="ECO:0007669"/>
    <property type="project" value="UniProtKB-SubCell"/>
</dbReference>
<dbReference type="InterPro" id="IPR036259">
    <property type="entry name" value="MFS_trans_sf"/>
</dbReference>
<dbReference type="EMBL" id="JBBNAE010000006">
    <property type="protein sequence ID" value="KAK9116698.1"/>
    <property type="molecule type" value="Genomic_DNA"/>
</dbReference>
<dbReference type="Gene3D" id="1.20.1250.20">
    <property type="entry name" value="MFS general substrate transporter like domains"/>
    <property type="match status" value="1"/>
</dbReference>
<comment type="caution">
    <text evidence="10">The sequence shown here is derived from an EMBL/GenBank/DDBJ whole genome shotgun (WGS) entry which is preliminary data.</text>
</comment>
<dbReference type="GO" id="GO:0015293">
    <property type="term" value="F:symporter activity"/>
    <property type="evidence" value="ECO:0007669"/>
    <property type="project" value="UniProtKB-KW"/>
</dbReference>
<evidence type="ECO:0000256" key="9">
    <source>
        <dbReference type="SAM" id="Phobius"/>
    </source>
</evidence>
<keyword evidence="7 9" id="KW-1133">Transmembrane helix</keyword>
<name>A0AAP0IJP1_9MAGN</name>
<comment type="similarity">
    <text evidence="2">Belongs to the major facilitator superfamily. Sugar transporter (TC 2.A.1.1) family.</text>
</comment>
<feature type="transmembrane region" description="Helical" evidence="9">
    <location>
        <begin position="87"/>
        <end position="113"/>
    </location>
</feature>